<dbReference type="EMBL" id="BK015007">
    <property type="protein sequence ID" value="DAD86777.1"/>
    <property type="molecule type" value="Genomic_DNA"/>
</dbReference>
<feature type="region of interest" description="Disordered" evidence="1">
    <location>
        <begin position="1"/>
        <end position="58"/>
    </location>
</feature>
<feature type="region of interest" description="Disordered" evidence="1">
    <location>
        <begin position="75"/>
        <end position="113"/>
    </location>
</feature>
<feature type="compositionally biased region" description="Acidic residues" evidence="1">
    <location>
        <begin position="13"/>
        <end position="22"/>
    </location>
</feature>
<organism evidence="2">
    <name type="scientific">Podoviridae sp. ctx8L26</name>
    <dbReference type="NCBI Taxonomy" id="2826588"/>
    <lineage>
        <taxon>Viruses</taxon>
        <taxon>Duplodnaviria</taxon>
        <taxon>Heunggongvirae</taxon>
        <taxon>Uroviricota</taxon>
        <taxon>Caudoviricetes</taxon>
    </lineage>
</organism>
<accession>A0A8S5MXJ6</accession>
<feature type="compositionally biased region" description="Acidic residues" evidence="1">
    <location>
        <begin position="83"/>
        <end position="100"/>
    </location>
</feature>
<dbReference type="EMBL" id="BK015007">
    <property type="protein sequence ID" value="DAD86762.1"/>
    <property type="molecule type" value="Genomic_DNA"/>
</dbReference>
<proteinExistence type="predicted"/>
<evidence type="ECO:0000313" key="2">
    <source>
        <dbReference type="EMBL" id="DAD86762.1"/>
    </source>
</evidence>
<feature type="compositionally biased region" description="Acidic residues" evidence="1">
    <location>
        <begin position="33"/>
        <end position="43"/>
    </location>
</feature>
<evidence type="ECO:0000256" key="1">
    <source>
        <dbReference type="SAM" id="MobiDB-lite"/>
    </source>
</evidence>
<name>A0A8S5MXJ6_9CAUD</name>
<protein>
    <submittedName>
        <fullName evidence="2">Uncharacterized protein</fullName>
    </submittedName>
</protein>
<reference evidence="2" key="1">
    <citation type="journal article" date="2021" name="Proc. Natl. Acad. Sci. U.S.A.">
        <title>A Catalog of Tens of Thousands of Viruses from Human Metagenomes Reveals Hidden Associations with Chronic Diseases.</title>
        <authorList>
            <person name="Tisza M.J."/>
            <person name="Buck C.B."/>
        </authorList>
    </citation>
    <scope>NUCLEOTIDE SEQUENCE</scope>
    <source>
        <strain evidence="2">Ctx8L26</strain>
    </source>
</reference>
<sequence>MDDTENDDKPDITPDAEPDATADDNTPNPEPETQGDSEPEDAGDDKTADMSDRLSALEATVAELSKTIEAMRDAAADHVLNDGPDDDATPESAEMTDDDYNGTYSTFDDLFED</sequence>